<name>A0A679EKB7_LEUMA</name>
<dbReference type="AlphaFoldDB" id="A0A679EKB7"/>
<keyword evidence="2" id="KW-0496">Mitochondrion</keyword>
<accession>A0A679EKB7</accession>
<dbReference type="Pfam" id="PF06250">
    <property type="entry name" value="YhcG_C"/>
    <property type="match status" value="1"/>
</dbReference>
<feature type="domain" description="YhcG PDDEXK nuclease" evidence="1">
    <location>
        <begin position="105"/>
        <end position="234"/>
    </location>
</feature>
<dbReference type="GeneID" id="43959876"/>
<geneLocation type="mitochondrion" evidence="2"/>
<evidence type="ECO:0000313" key="2">
    <source>
        <dbReference type="EMBL" id="BBQ05425.1"/>
    </source>
</evidence>
<reference evidence="2" key="1">
    <citation type="submission" date="2019-12" db="EMBL/GenBank/DDBJ databases">
        <title>Mitochondrial genomes of Hemiarma marina and Leucocryptos marina revised the evolution of cytochrome c maturation in Cryptista.</title>
        <authorList>
            <person name="Nishimura Y."/>
            <person name="Kume K."/>
            <person name="Sonehara K."/>
            <person name="Tanifuji G."/>
            <person name="Shiratori T."/>
            <person name="Ishida K."/>
            <person name="Hashimoto T."/>
            <person name="Inagaki Y."/>
            <person name="Ohkuma M."/>
        </authorList>
    </citation>
    <scope>NUCLEOTIDE SEQUENCE</scope>
    <source>
        <strain evidence="2">NIES-1335</strain>
    </source>
</reference>
<proteinExistence type="predicted"/>
<evidence type="ECO:0000259" key="1">
    <source>
        <dbReference type="Pfam" id="PF06250"/>
    </source>
</evidence>
<dbReference type="InterPro" id="IPR053148">
    <property type="entry name" value="PD-DEXK-like_domain"/>
</dbReference>
<organism evidence="2">
    <name type="scientific">Leucocryptos marina</name>
    <name type="common">Marine flagellate</name>
    <name type="synonym">Bodo marinus</name>
    <dbReference type="NCBI Taxonomy" id="299206"/>
    <lineage>
        <taxon>Eukaryota</taxon>
        <taxon>Cryptophyceae</taxon>
        <taxon>Kathablepharidacea</taxon>
        <taxon>Katablepharidaceae</taxon>
        <taxon>Leucocryptos</taxon>
    </lineage>
</organism>
<dbReference type="InterPro" id="IPR009362">
    <property type="entry name" value="YhcG_C"/>
</dbReference>
<dbReference type="EMBL" id="LC515368">
    <property type="protein sequence ID" value="BBQ05425.1"/>
    <property type="molecule type" value="Genomic_DNA"/>
</dbReference>
<dbReference type="PANTHER" id="PTHR30547:SF5">
    <property type="entry name" value="NUCLEASE YHCG-RELATED"/>
    <property type="match status" value="1"/>
</dbReference>
<protein>
    <recommendedName>
        <fullName evidence="1">YhcG PDDEXK nuclease domain-containing protein</fullName>
    </recommendedName>
</protein>
<dbReference type="RefSeq" id="YP_009730095.1">
    <property type="nucleotide sequence ID" value="NC_045933.1"/>
</dbReference>
<dbReference type="PANTHER" id="PTHR30547">
    <property type="entry name" value="UNCHARACTERIZED PROTEIN YHCG-RELATED"/>
    <property type="match status" value="1"/>
</dbReference>
<sequence>MRSIIKKIIKSKIISRNFCSIWNNNLANRLNDVDIQAEDITRRMLGKLHAQRLIVKGFFIREEEQNRIINRINERALTVENVKKELLAINPNDDSILVKKKGIFIKRSYDFSQFDMKSSWSEKQMQNHIISKIPCFVSLLGNEGWSFLPEQSCVIEGKRLYLDLVFYHVFEHRFLIIDLKKKSTISEINRAKNQMAGYVKCFDADKVQDWKFQKSTIGLILCLEPLNKKYFNYTKTDQNIFYAGFFL</sequence>